<dbReference type="RefSeq" id="WP_160553042.1">
    <property type="nucleotide sequence ID" value="NZ_CP047650.1"/>
</dbReference>
<protein>
    <submittedName>
        <fullName evidence="1">Uncharacterized protein</fullName>
    </submittedName>
</protein>
<gene>
    <name evidence="1" type="ORF">GT347_15525</name>
</gene>
<evidence type="ECO:0000313" key="1">
    <source>
        <dbReference type="EMBL" id="QHI99261.1"/>
    </source>
</evidence>
<dbReference type="KEGG" id="xyk:GT347_15525"/>
<evidence type="ECO:0000313" key="2">
    <source>
        <dbReference type="Proteomes" id="UP000464787"/>
    </source>
</evidence>
<dbReference type="Proteomes" id="UP000464787">
    <property type="component" value="Chromosome"/>
</dbReference>
<accession>A0A857J861</accession>
<reference evidence="1 2" key="1">
    <citation type="submission" date="2020-01" db="EMBL/GenBank/DDBJ databases">
        <title>Genome sequencing of strain KACC 21265.</title>
        <authorList>
            <person name="Heo J."/>
            <person name="Kim S.-J."/>
            <person name="Kim J.-S."/>
            <person name="Hong S.-B."/>
            <person name="Kwon S.-W."/>
        </authorList>
    </citation>
    <scope>NUCLEOTIDE SEQUENCE [LARGE SCALE GENOMIC DNA]</scope>
    <source>
        <strain evidence="1 2">KACC 21265</strain>
    </source>
</reference>
<name>A0A857J861_9BURK</name>
<keyword evidence="2" id="KW-1185">Reference proteome</keyword>
<dbReference type="AlphaFoldDB" id="A0A857J861"/>
<sequence>MTKNPSNERPDAALASDITPEALEQARHVLRQLCSLANVAVGLSREAASVDEDGEALPHHAQLLQLLVERIGWMADVGLRKLGDSGCFARAEDWMLPEV</sequence>
<proteinExistence type="predicted"/>
<dbReference type="EMBL" id="CP047650">
    <property type="protein sequence ID" value="QHI99261.1"/>
    <property type="molecule type" value="Genomic_DNA"/>
</dbReference>
<organism evidence="1 2">
    <name type="scientific">Xylophilus rhododendri</name>
    <dbReference type="NCBI Taxonomy" id="2697032"/>
    <lineage>
        <taxon>Bacteria</taxon>
        <taxon>Pseudomonadati</taxon>
        <taxon>Pseudomonadota</taxon>
        <taxon>Betaproteobacteria</taxon>
        <taxon>Burkholderiales</taxon>
        <taxon>Xylophilus</taxon>
    </lineage>
</organism>